<dbReference type="InterPro" id="IPR045851">
    <property type="entry name" value="AMP-bd_C_sf"/>
</dbReference>
<protein>
    <recommendedName>
        <fullName evidence="3">AMP-binding enzyme C-terminal domain-containing protein</fullName>
    </recommendedName>
</protein>
<dbReference type="STRING" id="571915.CMUST_14505"/>
<dbReference type="KEGG" id="cmv:CMUST_14505"/>
<dbReference type="AlphaFoldDB" id="A0A0G3H1C5"/>
<name>A0A0G3H1C5_9CORY</name>
<dbReference type="EMBL" id="CP011542">
    <property type="protein sequence ID" value="AKK07194.1"/>
    <property type="molecule type" value="Genomic_DNA"/>
</dbReference>
<organism evidence="1 2">
    <name type="scientific">Corynebacterium mustelae</name>
    <dbReference type="NCBI Taxonomy" id="571915"/>
    <lineage>
        <taxon>Bacteria</taxon>
        <taxon>Bacillati</taxon>
        <taxon>Actinomycetota</taxon>
        <taxon>Actinomycetes</taxon>
        <taxon>Mycobacteriales</taxon>
        <taxon>Corynebacteriaceae</taxon>
        <taxon>Corynebacterium</taxon>
    </lineage>
</organism>
<reference evidence="2" key="2">
    <citation type="submission" date="2015-05" db="EMBL/GenBank/DDBJ databases">
        <title>Complete genome sequence of Corynebacterium mustelae DSM 45274, isolated from various tissues of a male ferret with lethal sepsis.</title>
        <authorList>
            <person name="Ruckert C."/>
            <person name="Albersmeier A."/>
            <person name="Winkler A."/>
            <person name="Tauch A."/>
        </authorList>
    </citation>
    <scope>NUCLEOTIDE SEQUENCE [LARGE SCALE GENOMIC DNA]</scope>
    <source>
        <strain evidence="2">DSM 45274</strain>
    </source>
</reference>
<dbReference type="Gene3D" id="3.30.300.30">
    <property type="match status" value="1"/>
</dbReference>
<gene>
    <name evidence="1" type="ORF">CMUST_14505</name>
</gene>
<evidence type="ECO:0008006" key="3">
    <source>
        <dbReference type="Google" id="ProtNLM"/>
    </source>
</evidence>
<accession>A0A0G3H1C5</accession>
<dbReference type="SUPFAM" id="SSF56801">
    <property type="entry name" value="Acetyl-CoA synthetase-like"/>
    <property type="match status" value="1"/>
</dbReference>
<dbReference type="Proteomes" id="UP000035199">
    <property type="component" value="Chromosome"/>
</dbReference>
<keyword evidence="2" id="KW-1185">Reference proteome</keyword>
<evidence type="ECO:0000313" key="2">
    <source>
        <dbReference type="Proteomes" id="UP000035199"/>
    </source>
</evidence>
<sequence length="129" mass="14709">MNMQREISLKKKETGDLIFKGRSSGFLKINGERIDPSRTVDILLSQKDVEDAYLWVVSCPPFDQVFAAIKTDGTSSIDKRTLRQVVSNSGVLPRPTRYIFLSPNEWPITDRGKIDHNKISELTNKENQK</sequence>
<proteinExistence type="predicted"/>
<dbReference type="RefSeq" id="WP_144414239.1">
    <property type="nucleotide sequence ID" value="NZ_CP011542.1"/>
</dbReference>
<evidence type="ECO:0000313" key="1">
    <source>
        <dbReference type="EMBL" id="AKK07194.1"/>
    </source>
</evidence>
<reference evidence="1 2" key="1">
    <citation type="journal article" date="2015" name="Genome Announc.">
        <title>Complete Genome Sequence of the Type Strain Corynebacterium mustelae DSM 45274, Isolated from Various Tissues of a Male Ferret with Lethal Sepsis.</title>
        <authorList>
            <person name="Ruckert C."/>
            <person name="Eimer J."/>
            <person name="Winkler A."/>
            <person name="Tauch A."/>
        </authorList>
    </citation>
    <scope>NUCLEOTIDE SEQUENCE [LARGE SCALE GENOMIC DNA]</scope>
    <source>
        <strain evidence="1 2">DSM 45274</strain>
    </source>
</reference>